<gene>
    <name evidence="5" type="primary">tvaII</name>
    <name evidence="5" type="ORF">NCTC10951_02006</name>
</gene>
<protein>
    <submittedName>
        <fullName evidence="5">Neopullulanase 2</fullName>
        <ecNumber evidence="5">3.2.1.135</ecNumber>
    </submittedName>
</protein>
<proteinExistence type="predicted"/>
<reference evidence="5 6" key="1">
    <citation type="submission" date="2018-12" db="EMBL/GenBank/DDBJ databases">
        <authorList>
            <consortium name="Pathogen Informatics"/>
        </authorList>
    </citation>
    <scope>NUCLEOTIDE SEQUENCE [LARGE SCALE GENOMIC DNA]</scope>
    <source>
        <strain evidence="5 6">NCTC10951</strain>
    </source>
</reference>
<dbReference type="SUPFAM" id="SSF51445">
    <property type="entry name" value="(Trans)glycosidases"/>
    <property type="match status" value="1"/>
</dbReference>
<evidence type="ECO:0000259" key="4">
    <source>
        <dbReference type="SMART" id="SM00642"/>
    </source>
</evidence>
<dbReference type="Pfam" id="PF00128">
    <property type="entry name" value="Alpha-amylase"/>
    <property type="match status" value="2"/>
</dbReference>
<organism evidence="5 6">
    <name type="scientific">Actinomyces viscosus</name>
    <dbReference type="NCBI Taxonomy" id="1656"/>
    <lineage>
        <taxon>Bacteria</taxon>
        <taxon>Bacillati</taxon>
        <taxon>Actinomycetota</taxon>
        <taxon>Actinomycetes</taxon>
        <taxon>Actinomycetales</taxon>
        <taxon>Actinomycetaceae</taxon>
        <taxon>Actinomyces</taxon>
    </lineage>
</organism>
<evidence type="ECO:0000256" key="3">
    <source>
        <dbReference type="SAM" id="MobiDB-lite"/>
    </source>
</evidence>
<dbReference type="GO" id="GO:0005975">
    <property type="term" value="P:carbohydrate metabolic process"/>
    <property type="evidence" value="ECO:0007669"/>
    <property type="project" value="InterPro"/>
</dbReference>
<feature type="region of interest" description="Disordered" evidence="3">
    <location>
        <begin position="430"/>
        <end position="451"/>
    </location>
</feature>
<dbReference type="PANTHER" id="PTHR10357">
    <property type="entry name" value="ALPHA-AMYLASE FAMILY MEMBER"/>
    <property type="match status" value="1"/>
</dbReference>
<dbReference type="AlphaFoldDB" id="A0A448PMM7"/>
<evidence type="ECO:0000313" key="5">
    <source>
        <dbReference type="EMBL" id="VEI17076.1"/>
    </source>
</evidence>
<evidence type="ECO:0000313" key="6">
    <source>
        <dbReference type="Proteomes" id="UP000268658"/>
    </source>
</evidence>
<evidence type="ECO:0000256" key="2">
    <source>
        <dbReference type="ARBA" id="ARBA00023295"/>
    </source>
</evidence>
<dbReference type="SMART" id="SM00642">
    <property type="entry name" value="Aamy"/>
    <property type="match status" value="1"/>
</dbReference>
<name>A0A448PMM7_ACTVI</name>
<dbReference type="PANTHER" id="PTHR10357:SF210">
    <property type="entry name" value="MALTODEXTRIN GLUCOSIDASE"/>
    <property type="match status" value="1"/>
</dbReference>
<keyword evidence="1 5" id="KW-0378">Hydrolase</keyword>
<dbReference type="InterPro" id="IPR017853">
    <property type="entry name" value="GH"/>
</dbReference>
<dbReference type="CDD" id="cd11354">
    <property type="entry name" value="AmyAc_bac_CMD_like"/>
    <property type="match status" value="1"/>
</dbReference>
<dbReference type="InterPro" id="IPR006047">
    <property type="entry name" value="GH13_cat_dom"/>
</dbReference>
<sequence length="451" mass="48874">MTCYRVGRTLGGMTSEASGISRPATPAWIDHAIWWQVYPLGATGAPIRPEPGTPLTEVGAAPRLDRLDPWLDYAVELGANGLSLGPIFASSTHGYDTTDHLRIDPRLGDDAAFDRLAEACRARGLALMLDGVLGHVGTEHPLFRAARAGGGERVLFRFDDAAGGEDGGDGGTGPGYATFEGHESLAALNHDSAEVRDLAVRVLTHWLDRGASAWRLDAAYAVDPAFWASVLPAVRERHPDAWFMGEVIHGDYAGFVEASTVDTVTQYELWKATWSSLADINFYELDWCLKRHNELLERFIPATFVGNHDVTRIASKVGAGGAALAVVLLMTVGGVPSVYYGDEQAFRGVKTETFGGDDEVRPALPAGPSELAPQGAWMLRLHQDLIGLRRRHPWLVRARTEVTELDNPRLAYDAVGQEGQRLHVDLSLEPTPRAEVRAPGEAPLVVEPPAE</sequence>
<dbReference type="EMBL" id="LR134477">
    <property type="protein sequence ID" value="VEI17076.1"/>
    <property type="molecule type" value="Genomic_DNA"/>
</dbReference>
<dbReference type="Proteomes" id="UP000268658">
    <property type="component" value="Chromosome"/>
</dbReference>
<dbReference type="Gene3D" id="3.20.20.80">
    <property type="entry name" value="Glycosidases"/>
    <property type="match status" value="1"/>
</dbReference>
<evidence type="ECO:0000256" key="1">
    <source>
        <dbReference type="ARBA" id="ARBA00022801"/>
    </source>
</evidence>
<dbReference type="KEGG" id="avc:NCTC10951_02006"/>
<keyword evidence="2 5" id="KW-0326">Glycosidase</keyword>
<dbReference type="GO" id="GO:0031216">
    <property type="term" value="F:neopullulanase activity"/>
    <property type="evidence" value="ECO:0007669"/>
    <property type="project" value="UniProtKB-EC"/>
</dbReference>
<accession>A0A448PMM7</accession>
<dbReference type="EC" id="3.2.1.135" evidence="5"/>
<feature type="domain" description="Glycosyl hydrolase family 13 catalytic" evidence="4">
    <location>
        <begin position="36"/>
        <end position="389"/>
    </location>
</feature>